<dbReference type="PANTHER" id="PTHR18945">
    <property type="entry name" value="NEUROTRANSMITTER GATED ION CHANNEL"/>
    <property type="match status" value="1"/>
</dbReference>
<comment type="subcellular location">
    <subcellularLocation>
        <location evidence="1">Membrane</location>
        <topology evidence="1">Multi-pass membrane protein</topology>
    </subcellularLocation>
</comment>
<dbReference type="InterPro" id="IPR036734">
    <property type="entry name" value="Neur_chan_lig-bd_sf"/>
</dbReference>
<keyword evidence="2" id="KW-1133">Transmembrane helix</keyword>
<dbReference type="Gene3D" id="2.70.170.10">
    <property type="entry name" value="Neurotransmitter-gated ion-channel ligand-binding domain"/>
    <property type="match status" value="1"/>
</dbReference>
<name>A0A2G8LFN5_STIJA</name>
<accession>A0A2G8LFN5</accession>
<proteinExistence type="predicted"/>
<keyword evidence="2" id="KW-0812">Transmembrane</keyword>
<dbReference type="EMBL" id="MRZV01000094">
    <property type="protein sequence ID" value="PIK59069.1"/>
    <property type="molecule type" value="Genomic_DNA"/>
</dbReference>
<evidence type="ECO:0000313" key="5">
    <source>
        <dbReference type="Proteomes" id="UP000230750"/>
    </source>
</evidence>
<dbReference type="SUPFAM" id="SSF63712">
    <property type="entry name" value="Nicotinic receptor ligand binding domain-like"/>
    <property type="match status" value="1"/>
</dbReference>
<feature type="transmembrane region" description="Helical" evidence="2">
    <location>
        <begin position="161"/>
        <end position="180"/>
    </location>
</feature>
<evidence type="ECO:0000256" key="2">
    <source>
        <dbReference type="SAM" id="Phobius"/>
    </source>
</evidence>
<dbReference type="AlphaFoldDB" id="A0A2G8LFN5"/>
<comment type="caution">
    <text evidence="4">The sequence shown here is derived from an EMBL/GenBank/DDBJ whole genome shotgun (WGS) entry which is preliminary data.</text>
</comment>
<gene>
    <name evidence="4" type="ORF">BSL78_04026</name>
</gene>
<evidence type="ECO:0000256" key="1">
    <source>
        <dbReference type="ARBA" id="ARBA00004141"/>
    </source>
</evidence>
<dbReference type="Pfam" id="PF02932">
    <property type="entry name" value="Neur_chan_memb"/>
    <property type="match status" value="1"/>
</dbReference>
<dbReference type="GO" id="GO:0004888">
    <property type="term" value="F:transmembrane signaling receptor activity"/>
    <property type="evidence" value="ECO:0007669"/>
    <property type="project" value="InterPro"/>
</dbReference>
<organism evidence="4 5">
    <name type="scientific">Stichopus japonicus</name>
    <name type="common">Sea cucumber</name>
    <dbReference type="NCBI Taxonomy" id="307972"/>
    <lineage>
        <taxon>Eukaryota</taxon>
        <taxon>Metazoa</taxon>
        <taxon>Echinodermata</taxon>
        <taxon>Eleutherozoa</taxon>
        <taxon>Echinozoa</taxon>
        <taxon>Holothuroidea</taxon>
        <taxon>Aspidochirotacea</taxon>
        <taxon>Aspidochirotida</taxon>
        <taxon>Stichopodidae</taxon>
        <taxon>Apostichopus</taxon>
    </lineage>
</organism>
<dbReference type="GO" id="GO:0016020">
    <property type="term" value="C:membrane"/>
    <property type="evidence" value="ECO:0007669"/>
    <property type="project" value="UniProtKB-SubCell"/>
</dbReference>
<keyword evidence="5" id="KW-1185">Reference proteome</keyword>
<feature type="transmembrane region" description="Helical" evidence="2">
    <location>
        <begin position="196"/>
        <end position="214"/>
    </location>
</feature>
<dbReference type="InterPro" id="IPR006029">
    <property type="entry name" value="Neurotrans-gated_channel_TM"/>
</dbReference>
<evidence type="ECO:0000259" key="3">
    <source>
        <dbReference type="Pfam" id="PF02932"/>
    </source>
</evidence>
<dbReference type="InterPro" id="IPR038050">
    <property type="entry name" value="Neuro_actylchol_rec"/>
</dbReference>
<evidence type="ECO:0000313" key="4">
    <source>
        <dbReference type="EMBL" id="PIK59069.1"/>
    </source>
</evidence>
<dbReference type="OrthoDB" id="5975154at2759"/>
<keyword evidence="2" id="KW-0472">Membrane</keyword>
<feature type="transmembrane region" description="Helical" evidence="2">
    <location>
        <begin position="129"/>
        <end position="149"/>
    </location>
</feature>
<dbReference type="CDD" id="cd19051">
    <property type="entry name" value="LGIC_TM_cation"/>
    <property type="match status" value="1"/>
</dbReference>
<dbReference type="SUPFAM" id="SSF90112">
    <property type="entry name" value="Neurotransmitter-gated ion-channel transmembrane pore"/>
    <property type="match status" value="1"/>
</dbReference>
<dbReference type="GO" id="GO:0005230">
    <property type="term" value="F:extracellular ligand-gated monoatomic ion channel activity"/>
    <property type="evidence" value="ECO:0007669"/>
    <property type="project" value="InterPro"/>
</dbReference>
<dbReference type="InterPro" id="IPR036719">
    <property type="entry name" value="Neuro-gated_channel_TM_sf"/>
</dbReference>
<keyword evidence="4" id="KW-0675">Receptor</keyword>
<feature type="domain" description="Neurotransmitter-gated ion-channel transmembrane" evidence="3">
    <location>
        <begin position="101"/>
        <end position="211"/>
    </location>
</feature>
<dbReference type="Gene3D" id="1.20.58.390">
    <property type="entry name" value="Neurotransmitter-gated ion-channel transmembrane domain"/>
    <property type="match status" value="1"/>
</dbReference>
<dbReference type="STRING" id="307972.A0A2G8LFN5"/>
<protein>
    <submittedName>
        <fullName evidence="4">Putative acetylcholine receptor subunit beta-type unc-29</fullName>
    </submittedName>
</protein>
<dbReference type="InterPro" id="IPR006201">
    <property type="entry name" value="Neur_channel"/>
</dbReference>
<feature type="transmembrane region" description="Helical" evidence="2">
    <location>
        <begin position="97"/>
        <end position="117"/>
    </location>
</feature>
<reference evidence="4 5" key="1">
    <citation type="journal article" date="2017" name="PLoS Biol.">
        <title>The sea cucumber genome provides insights into morphological evolution and visceral regeneration.</title>
        <authorList>
            <person name="Zhang X."/>
            <person name="Sun L."/>
            <person name="Yuan J."/>
            <person name="Sun Y."/>
            <person name="Gao Y."/>
            <person name="Zhang L."/>
            <person name="Li S."/>
            <person name="Dai H."/>
            <person name="Hamel J.F."/>
            <person name="Liu C."/>
            <person name="Yu Y."/>
            <person name="Liu S."/>
            <person name="Lin W."/>
            <person name="Guo K."/>
            <person name="Jin S."/>
            <person name="Xu P."/>
            <person name="Storey K.B."/>
            <person name="Huan P."/>
            <person name="Zhang T."/>
            <person name="Zhou Y."/>
            <person name="Zhang J."/>
            <person name="Lin C."/>
            <person name="Li X."/>
            <person name="Xing L."/>
            <person name="Huo D."/>
            <person name="Sun M."/>
            <person name="Wang L."/>
            <person name="Mercier A."/>
            <person name="Li F."/>
            <person name="Yang H."/>
            <person name="Xiang J."/>
        </authorList>
    </citation>
    <scope>NUCLEOTIDE SEQUENCE [LARGE SCALE GENOMIC DNA]</scope>
    <source>
        <strain evidence="4">Shaxun</strain>
        <tissue evidence="4">Muscle</tissue>
    </source>
</reference>
<sequence>MPPRSLEMALPRIRYFPFDSQVCQLKFNSGNIPAEKMLLKAGVAIMSPALSSSEWQVLAMNGTERIFYEDDVISNRPMLPYSQVRFCLYLKRHPRHYILLLIIPSTILNLMTIMTFLSPADSGERMSLSVSMILGLTVFQLLVADMLPVTEGRDNPILSNYLTGNFVLSVLAIPCSLYSVNVMCSYDNAIKTQRSLTNQILAGIVHVMHFFGILKKPKKMSAKVTVDEFLRQDSLPCDDVINGRPDERKDITENRQVHHGLSDGQLHMHKKVHIG</sequence>
<dbReference type="Proteomes" id="UP000230750">
    <property type="component" value="Unassembled WGS sequence"/>
</dbReference>